<sequence>MVRRIVAISIFYRTKPSSGCQRQRW</sequence>
<name>A0A2P2NL76_RHIMU</name>
<evidence type="ECO:0000313" key="1">
    <source>
        <dbReference type="EMBL" id="MBX43213.1"/>
    </source>
</evidence>
<dbReference type="AlphaFoldDB" id="A0A2P2NL76"/>
<accession>A0A2P2NL76</accession>
<proteinExistence type="predicted"/>
<dbReference type="EMBL" id="GGEC01062729">
    <property type="protein sequence ID" value="MBX43213.1"/>
    <property type="molecule type" value="Transcribed_RNA"/>
</dbReference>
<organism evidence="1">
    <name type="scientific">Rhizophora mucronata</name>
    <name type="common">Asiatic mangrove</name>
    <dbReference type="NCBI Taxonomy" id="61149"/>
    <lineage>
        <taxon>Eukaryota</taxon>
        <taxon>Viridiplantae</taxon>
        <taxon>Streptophyta</taxon>
        <taxon>Embryophyta</taxon>
        <taxon>Tracheophyta</taxon>
        <taxon>Spermatophyta</taxon>
        <taxon>Magnoliopsida</taxon>
        <taxon>eudicotyledons</taxon>
        <taxon>Gunneridae</taxon>
        <taxon>Pentapetalae</taxon>
        <taxon>rosids</taxon>
        <taxon>fabids</taxon>
        <taxon>Malpighiales</taxon>
        <taxon>Rhizophoraceae</taxon>
        <taxon>Rhizophora</taxon>
    </lineage>
</organism>
<protein>
    <submittedName>
        <fullName evidence="1">Uncharacterized protein</fullName>
    </submittedName>
</protein>
<reference evidence="1" key="1">
    <citation type="submission" date="2018-02" db="EMBL/GenBank/DDBJ databases">
        <title>Rhizophora mucronata_Transcriptome.</title>
        <authorList>
            <person name="Meera S.P."/>
            <person name="Sreeshan A."/>
            <person name="Augustine A."/>
        </authorList>
    </citation>
    <scope>NUCLEOTIDE SEQUENCE</scope>
    <source>
        <tissue evidence="1">Leaf</tissue>
    </source>
</reference>